<proteinExistence type="predicted"/>
<name>A0A8H7AG18_9EURO</name>
<accession>A0A8H7AG18</accession>
<dbReference type="Proteomes" id="UP000606974">
    <property type="component" value="Unassembled WGS sequence"/>
</dbReference>
<reference evidence="1" key="1">
    <citation type="submission" date="2020-02" db="EMBL/GenBank/DDBJ databases">
        <authorList>
            <person name="Palmer J.M."/>
        </authorList>
    </citation>
    <scope>NUCLEOTIDE SEQUENCE</scope>
    <source>
        <strain evidence="1">EPUS1.4</strain>
        <tissue evidence="1">Thallus</tissue>
    </source>
</reference>
<dbReference type="AlphaFoldDB" id="A0A8H7AG18"/>
<evidence type="ECO:0000313" key="2">
    <source>
        <dbReference type="Proteomes" id="UP000606974"/>
    </source>
</evidence>
<gene>
    <name evidence="1" type="ORF">GJ744_009183</name>
</gene>
<keyword evidence="2" id="KW-1185">Reference proteome</keyword>
<protein>
    <submittedName>
        <fullName evidence="1">Uncharacterized protein</fullName>
    </submittedName>
</protein>
<dbReference type="EMBL" id="JAACFV010000053">
    <property type="protein sequence ID" value="KAF7508470.1"/>
    <property type="molecule type" value="Genomic_DNA"/>
</dbReference>
<evidence type="ECO:0000313" key="1">
    <source>
        <dbReference type="EMBL" id="KAF7508470.1"/>
    </source>
</evidence>
<organism evidence="1 2">
    <name type="scientific">Endocarpon pusillum</name>
    <dbReference type="NCBI Taxonomy" id="364733"/>
    <lineage>
        <taxon>Eukaryota</taxon>
        <taxon>Fungi</taxon>
        <taxon>Dikarya</taxon>
        <taxon>Ascomycota</taxon>
        <taxon>Pezizomycotina</taxon>
        <taxon>Eurotiomycetes</taxon>
        <taxon>Chaetothyriomycetidae</taxon>
        <taxon>Verrucariales</taxon>
        <taxon>Verrucariaceae</taxon>
        <taxon>Endocarpon</taxon>
    </lineage>
</organism>
<comment type="caution">
    <text evidence="1">The sequence shown here is derived from an EMBL/GenBank/DDBJ whole genome shotgun (WGS) entry which is preliminary data.</text>
</comment>
<sequence>MFDSAIFDDPQGMVRLQLRKCTFYMRRLCWTRAQCILNIRLLIVAAFVEHLEISNEVRVGGIA</sequence>